<evidence type="ECO:0000313" key="2">
    <source>
        <dbReference type="Proteomes" id="UP001596110"/>
    </source>
</evidence>
<evidence type="ECO:0000313" key="1">
    <source>
        <dbReference type="EMBL" id="MFC5630153.1"/>
    </source>
</evidence>
<evidence type="ECO:0008006" key="3">
    <source>
        <dbReference type="Google" id="ProtNLM"/>
    </source>
</evidence>
<name>A0ABW0UAH5_9STRE</name>
<protein>
    <recommendedName>
        <fullName evidence="3">Type II toxin-antitoxin system RelB/DinJ family antitoxin</fullName>
    </recommendedName>
</protein>
<dbReference type="EMBL" id="JBHSOJ010000004">
    <property type="protein sequence ID" value="MFC5630153.1"/>
    <property type="molecule type" value="Genomic_DNA"/>
</dbReference>
<organism evidence="1 2">
    <name type="scientific">Streptococcus caledonicus</name>
    <dbReference type="NCBI Taxonomy" id="2614158"/>
    <lineage>
        <taxon>Bacteria</taxon>
        <taxon>Bacillati</taxon>
        <taxon>Bacillota</taxon>
        <taxon>Bacilli</taxon>
        <taxon>Lactobacillales</taxon>
        <taxon>Streptococcaceae</taxon>
        <taxon>Streptococcus</taxon>
    </lineage>
</organism>
<accession>A0ABW0UAH5</accession>
<dbReference type="RefSeq" id="WP_156806794.1">
    <property type="nucleotide sequence ID" value="NZ_JBHSOJ010000004.1"/>
</dbReference>
<proteinExistence type="predicted"/>
<dbReference type="InterPro" id="IPR013321">
    <property type="entry name" value="Arc_rbn_hlx_hlx"/>
</dbReference>
<dbReference type="Gene3D" id="1.10.1220.10">
    <property type="entry name" value="Met repressor-like"/>
    <property type="match status" value="1"/>
</dbReference>
<gene>
    <name evidence="1" type="ORF">ACFPQ3_00675</name>
</gene>
<dbReference type="Proteomes" id="UP001596110">
    <property type="component" value="Unassembled WGS sequence"/>
</dbReference>
<sequence>MSDKNITFEMDSDTLAIASSILAENDYSVTGAIRVFLQQVALTGKVNLPTEEEIEKVAIFYQL</sequence>
<reference evidence="2" key="1">
    <citation type="journal article" date="2019" name="Int. J. Syst. Evol. Microbiol.">
        <title>The Global Catalogue of Microorganisms (GCM) 10K type strain sequencing project: providing services to taxonomists for standard genome sequencing and annotation.</title>
        <authorList>
            <consortium name="The Broad Institute Genomics Platform"/>
            <consortium name="The Broad Institute Genome Sequencing Center for Infectious Disease"/>
            <person name="Wu L."/>
            <person name="Ma J."/>
        </authorList>
    </citation>
    <scope>NUCLEOTIDE SEQUENCE [LARGE SCALE GENOMIC DNA]</scope>
    <source>
        <strain evidence="2">DT43</strain>
    </source>
</reference>
<keyword evidence="2" id="KW-1185">Reference proteome</keyword>
<comment type="caution">
    <text evidence="1">The sequence shown here is derived from an EMBL/GenBank/DDBJ whole genome shotgun (WGS) entry which is preliminary data.</text>
</comment>